<dbReference type="HOGENOM" id="CLU_029630_1_0_1"/>
<gene>
    <name evidence="3" type="ORF">SERLA73DRAFT_176866</name>
</gene>
<protein>
    <recommendedName>
        <fullName evidence="5">Ferritin-like domain-containing protein</fullName>
    </recommendedName>
</protein>
<evidence type="ECO:0000256" key="1">
    <source>
        <dbReference type="SAM" id="MobiDB-lite"/>
    </source>
</evidence>
<evidence type="ECO:0000313" key="3">
    <source>
        <dbReference type="EMBL" id="EGO01538.1"/>
    </source>
</evidence>
<evidence type="ECO:0000313" key="4">
    <source>
        <dbReference type="Proteomes" id="UP000008063"/>
    </source>
</evidence>
<organism evidence="4">
    <name type="scientific">Serpula lacrymans var. lacrymans (strain S7.3)</name>
    <name type="common">Dry rot fungus</name>
    <dbReference type="NCBI Taxonomy" id="936435"/>
    <lineage>
        <taxon>Eukaryota</taxon>
        <taxon>Fungi</taxon>
        <taxon>Dikarya</taxon>
        <taxon>Basidiomycota</taxon>
        <taxon>Agaricomycotina</taxon>
        <taxon>Agaricomycetes</taxon>
        <taxon>Agaricomycetidae</taxon>
        <taxon>Boletales</taxon>
        <taxon>Coniophorineae</taxon>
        <taxon>Serpulaceae</taxon>
        <taxon>Serpula</taxon>
    </lineage>
</organism>
<accession>F8PQC5</accession>
<proteinExistence type="predicted"/>
<name>F8PQC5_SERL3</name>
<dbReference type="SUPFAM" id="SSF47240">
    <property type="entry name" value="Ferritin-like"/>
    <property type="match status" value="1"/>
</dbReference>
<reference evidence="4" key="1">
    <citation type="journal article" date="2011" name="Science">
        <title>The plant cell wall-decomposing machinery underlies the functional diversity of forest fungi.</title>
        <authorList>
            <person name="Eastwood D.C."/>
            <person name="Floudas D."/>
            <person name="Binder M."/>
            <person name="Majcherczyk A."/>
            <person name="Schneider P."/>
            <person name="Aerts A."/>
            <person name="Asiegbu F.O."/>
            <person name="Baker S.E."/>
            <person name="Barry K."/>
            <person name="Bendiksby M."/>
            <person name="Blumentritt M."/>
            <person name="Coutinho P.M."/>
            <person name="Cullen D."/>
            <person name="de Vries R.P."/>
            <person name="Gathman A."/>
            <person name="Goodell B."/>
            <person name="Henrissat B."/>
            <person name="Ihrmark K."/>
            <person name="Kauserud H."/>
            <person name="Kohler A."/>
            <person name="LaButti K."/>
            <person name="Lapidus A."/>
            <person name="Lavin J.L."/>
            <person name="Lee Y.-H."/>
            <person name="Lindquist E."/>
            <person name="Lilly W."/>
            <person name="Lucas S."/>
            <person name="Morin E."/>
            <person name="Murat C."/>
            <person name="Oguiza J.A."/>
            <person name="Park J."/>
            <person name="Pisabarro A.G."/>
            <person name="Riley R."/>
            <person name="Rosling A."/>
            <person name="Salamov A."/>
            <person name="Schmidt O."/>
            <person name="Schmutz J."/>
            <person name="Skrede I."/>
            <person name="Stenlid J."/>
            <person name="Wiebenga A."/>
            <person name="Xie X."/>
            <person name="Kuees U."/>
            <person name="Hibbett D.S."/>
            <person name="Hoffmeister D."/>
            <person name="Hoegberg N."/>
            <person name="Martin F."/>
            <person name="Grigoriev I.V."/>
            <person name="Watkinson S.C."/>
        </authorList>
    </citation>
    <scope>NUCLEOTIDE SEQUENCE [LARGE SCALE GENOMIC DNA]</scope>
    <source>
        <strain evidence="4">strain S7.3</strain>
    </source>
</reference>
<dbReference type="EMBL" id="GL945477">
    <property type="protein sequence ID" value="EGO01538.1"/>
    <property type="molecule type" value="Genomic_DNA"/>
</dbReference>
<dbReference type="Pfam" id="PF13668">
    <property type="entry name" value="Ferritin_2"/>
    <property type="match status" value="1"/>
</dbReference>
<dbReference type="Gene3D" id="1.20.1260.10">
    <property type="match status" value="1"/>
</dbReference>
<dbReference type="STRING" id="936435.F8PQC5"/>
<evidence type="ECO:0000256" key="2">
    <source>
        <dbReference type="SAM" id="SignalP"/>
    </source>
</evidence>
<feature type="signal peptide" evidence="2">
    <location>
        <begin position="1"/>
        <end position="18"/>
    </location>
</feature>
<feature type="region of interest" description="Disordered" evidence="1">
    <location>
        <begin position="408"/>
        <end position="427"/>
    </location>
</feature>
<keyword evidence="4" id="KW-1185">Reference proteome</keyword>
<dbReference type="OrthoDB" id="1001765at2759"/>
<dbReference type="InParanoid" id="F8PQC5"/>
<dbReference type="CDD" id="cd00657">
    <property type="entry name" value="Ferritin_like"/>
    <property type="match status" value="1"/>
</dbReference>
<evidence type="ECO:0008006" key="5">
    <source>
        <dbReference type="Google" id="ProtNLM"/>
    </source>
</evidence>
<feature type="chain" id="PRO_5003376832" description="Ferritin-like domain-containing protein" evidence="2">
    <location>
        <begin position="19"/>
        <end position="479"/>
    </location>
</feature>
<dbReference type="InterPro" id="IPR009078">
    <property type="entry name" value="Ferritin-like_SF"/>
</dbReference>
<dbReference type="InterPro" id="IPR012347">
    <property type="entry name" value="Ferritin-like"/>
</dbReference>
<keyword evidence="2" id="KW-0732">Signal</keyword>
<dbReference type="AlphaFoldDB" id="F8PQC5"/>
<dbReference type="Proteomes" id="UP000008063">
    <property type="component" value="Unassembled WGS sequence"/>
</dbReference>
<feature type="region of interest" description="Disordered" evidence="1">
    <location>
        <begin position="310"/>
        <end position="338"/>
    </location>
</feature>
<dbReference type="OMA" id="NGPVAIW"/>
<sequence>MHPVKSLLPFLFLGFASALPLKRASSNSDSSDLLVLKFANVLEQLETSFYNKALETFNAADFESAGFVSSQVPLQQFQRIASDESTHTTTLEAAIQALGGQPISGCSFNFSSALTDVTTMAATARAVENVGVSAYLGASSLITNPVLATAAASIMTVEARHQTVLNILNGQSAIPQAFDIALNPSEVLAIAGSFVSGCDVGVLANPALTVTSNGSLQAGSKLAFQADTINGSISENQLFCQTMAGGMAISISQPMGNCMVPEGINGPAVMFITSDSQPLLNNVRDAATSSIVAGPALVFIDSQQESLGKLVRPGSNTTSSGTTTTAQTTMTSSSTSISSSSTSLAAATTITLSAHTSNTSTLATTSTVSSSSSTAVTSSTAITSSTAVTVSSTLSTTSLSTLASTVSSSTALSASTSPPSGTTTRLLSPSQASAVLASLESAKPSSAASSASSATPTATQAKRLIRAITLRGHRVKIRD</sequence>
<feature type="compositionally biased region" description="Low complexity" evidence="1">
    <location>
        <begin position="315"/>
        <end position="338"/>
    </location>
</feature>